<dbReference type="NCBIfam" id="TIGR00654">
    <property type="entry name" value="PhzF_family"/>
    <property type="match status" value="1"/>
</dbReference>
<comment type="caution">
    <text evidence="3">The sequence shown here is derived from an EMBL/GenBank/DDBJ whole genome shotgun (WGS) entry which is preliminary data.</text>
</comment>
<evidence type="ECO:0000256" key="2">
    <source>
        <dbReference type="ARBA" id="ARBA00023235"/>
    </source>
</evidence>
<dbReference type="Pfam" id="PF02567">
    <property type="entry name" value="PhzC-PhzF"/>
    <property type="match status" value="1"/>
</dbReference>
<organism evidence="3">
    <name type="scientific">bioreactor metagenome</name>
    <dbReference type="NCBI Taxonomy" id="1076179"/>
    <lineage>
        <taxon>unclassified sequences</taxon>
        <taxon>metagenomes</taxon>
        <taxon>ecological metagenomes</taxon>
    </lineage>
</organism>
<dbReference type="Gene3D" id="3.10.310.10">
    <property type="entry name" value="Diaminopimelate Epimerase, Chain A, domain 1"/>
    <property type="match status" value="2"/>
</dbReference>
<name>A0A645DSV4_9ZZZZ</name>
<dbReference type="PANTHER" id="PTHR13774:SF17">
    <property type="entry name" value="PHENAZINE BIOSYNTHESIS-LIKE DOMAIN-CONTAINING PROTEIN"/>
    <property type="match status" value="1"/>
</dbReference>
<dbReference type="PIRSF" id="PIRSF016184">
    <property type="entry name" value="PhzC_PhzF"/>
    <property type="match status" value="1"/>
</dbReference>
<proteinExistence type="inferred from homology"/>
<comment type="similarity">
    <text evidence="1">Belongs to the PhzF family.</text>
</comment>
<dbReference type="PANTHER" id="PTHR13774">
    <property type="entry name" value="PHENAZINE BIOSYNTHESIS PROTEIN"/>
    <property type="match status" value="1"/>
</dbReference>
<dbReference type="AlphaFoldDB" id="A0A645DSV4"/>
<dbReference type="SUPFAM" id="SSF54506">
    <property type="entry name" value="Diaminopimelate epimerase-like"/>
    <property type="match status" value="1"/>
</dbReference>
<dbReference type="InterPro" id="IPR003719">
    <property type="entry name" value="Phenazine_PhzF-like"/>
</dbReference>
<gene>
    <name evidence="3" type="primary">yddE_14</name>
    <name evidence="3" type="ORF">SDC9_139709</name>
</gene>
<reference evidence="3" key="1">
    <citation type="submission" date="2019-08" db="EMBL/GenBank/DDBJ databases">
        <authorList>
            <person name="Kucharzyk K."/>
            <person name="Murdoch R.W."/>
            <person name="Higgins S."/>
            <person name="Loffler F."/>
        </authorList>
    </citation>
    <scope>NUCLEOTIDE SEQUENCE</scope>
</reference>
<dbReference type="EC" id="5.1.-.-" evidence="3"/>
<dbReference type="EMBL" id="VSSQ01039499">
    <property type="protein sequence ID" value="MPM92574.1"/>
    <property type="molecule type" value="Genomic_DNA"/>
</dbReference>
<evidence type="ECO:0000313" key="3">
    <source>
        <dbReference type="EMBL" id="MPM92574.1"/>
    </source>
</evidence>
<protein>
    <submittedName>
        <fullName evidence="3">Putative isomerase YddE</fullName>
        <ecNumber evidence="3">5.1.-.-</ecNumber>
    </submittedName>
</protein>
<evidence type="ECO:0000256" key="1">
    <source>
        <dbReference type="ARBA" id="ARBA00008270"/>
    </source>
</evidence>
<keyword evidence="2 3" id="KW-0413">Isomerase</keyword>
<dbReference type="GO" id="GO:0005737">
    <property type="term" value="C:cytoplasm"/>
    <property type="evidence" value="ECO:0007669"/>
    <property type="project" value="TreeGrafter"/>
</dbReference>
<sequence>MKITSFQVDAFTDRLFGGNPAAVVLLPEYPGDDLLKSIASENNLPETAFVVPDGQYFRLRWFTPDIEMDLCGHATLASAHIIFSQTGYMRDTIKFRTVSGELIVKRCSEGYEMEFPLREGLKSELPKEIFDALSIKPKEVYKSRDYLLIYDKQEDVERIIIDRNIFDTINLGEGGVIVSAPGKDCDFVSRFFTPQATLLEDPVTGSAHCTLAPYWSKRLGKSELTAKQISKRLGTLTCQVCTDKVVLRGGAILYSRSELMITF</sequence>
<dbReference type="GO" id="GO:0016853">
    <property type="term" value="F:isomerase activity"/>
    <property type="evidence" value="ECO:0007669"/>
    <property type="project" value="UniProtKB-KW"/>
</dbReference>
<accession>A0A645DSV4</accession>